<feature type="signal peptide" evidence="8">
    <location>
        <begin position="1"/>
        <end position="28"/>
    </location>
</feature>
<evidence type="ECO:0000256" key="8">
    <source>
        <dbReference type="SAM" id="SignalP"/>
    </source>
</evidence>
<keyword evidence="7" id="KW-0472">Membrane</keyword>
<keyword evidence="7" id="KW-1133">Transmembrane helix</keyword>
<evidence type="ECO:0000256" key="7">
    <source>
        <dbReference type="SAM" id="Phobius"/>
    </source>
</evidence>
<dbReference type="Proteomes" id="UP001153292">
    <property type="component" value="Chromosome 15"/>
</dbReference>
<proteinExistence type="inferred from homology"/>
<keyword evidence="3 6" id="KW-0378">Hydrolase</keyword>
<feature type="domain" description="Peptidase S1" evidence="9">
    <location>
        <begin position="46"/>
        <end position="301"/>
    </location>
</feature>
<evidence type="ECO:0000259" key="9">
    <source>
        <dbReference type="PROSITE" id="PS50240"/>
    </source>
</evidence>
<dbReference type="Gene3D" id="2.40.10.10">
    <property type="entry name" value="Trypsin-like serine proteases"/>
    <property type="match status" value="1"/>
</dbReference>
<keyword evidence="4 6" id="KW-0720">Serine protease</keyword>
<evidence type="ECO:0000256" key="2">
    <source>
        <dbReference type="ARBA" id="ARBA00022670"/>
    </source>
</evidence>
<accession>A0ABN8EAT7</accession>
<keyword evidence="5" id="KW-1015">Disulfide bond</keyword>
<reference evidence="10" key="1">
    <citation type="submission" date="2021-12" db="EMBL/GenBank/DDBJ databases">
        <authorList>
            <person name="King R."/>
        </authorList>
    </citation>
    <scope>NUCLEOTIDE SEQUENCE</scope>
</reference>
<dbReference type="InterPro" id="IPR050430">
    <property type="entry name" value="Peptidase_S1"/>
</dbReference>
<dbReference type="InterPro" id="IPR001314">
    <property type="entry name" value="Peptidase_S1A"/>
</dbReference>
<dbReference type="InterPro" id="IPR043504">
    <property type="entry name" value="Peptidase_S1_PA_chymotrypsin"/>
</dbReference>
<protein>
    <recommendedName>
        <fullName evidence="9">Peptidase S1 domain-containing protein</fullName>
    </recommendedName>
</protein>
<dbReference type="PANTHER" id="PTHR24276">
    <property type="entry name" value="POLYSERASE-RELATED"/>
    <property type="match status" value="1"/>
</dbReference>
<keyword evidence="8" id="KW-0732">Signal</keyword>
<dbReference type="InterPro" id="IPR033116">
    <property type="entry name" value="TRYPSIN_SER"/>
</dbReference>
<evidence type="ECO:0000256" key="1">
    <source>
        <dbReference type="ARBA" id="ARBA00007664"/>
    </source>
</evidence>
<dbReference type="PROSITE" id="PS00134">
    <property type="entry name" value="TRYPSIN_HIS"/>
    <property type="match status" value="1"/>
</dbReference>
<dbReference type="SUPFAM" id="SSF50494">
    <property type="entry name" value="Trypsin-like serine proteases"/>
    <property type="match status" value="1"/>
</dbReference>
<feature type="transmembrane region" description="Helical" evidence="7">
    <location>
        <begin position="306"/>
        <end position="332"/>
    </location>
</feature>
<evidence type="ECO:0000256" key="6">
    <source>
        <dbReference type="RuleBase" id="RU363034"/>
    </source>
</evidence>
<dbReference type="SMART" id="SM00020">
    <property type="entry name" value="Tryp_SPc"/>
    <property type="match status" value="1"/>
</dbReference>
<keyword evidence="7" id="KW-0812">Transmembrane</keyword>
<dbReference type="PROSITE" id="PS50240">
    <property type="entry name" value="TRYPSIN_DOM"/>
    <property type="match status" value="1"/>
</dbReference>
<organism evidence="10 11">
    <name type="scientific">Chilo suppressalis</name>
    <name type="common">Asiatic rice borer moth</name>
    <dbReference type="NCBI Taxonomy" id="168631"/>
    <lineage>
        <taxon>Eukaryota</taxon>
        <taxon>Metazoa</taxon>
        <taxon>Ecdysozoa</taxon>
        <taxon>Arthropoda</taxon>
        <taxon>Hexapoda</taxon>
        <taxon>Insecta</taxon>
        <taxon>Pterygota</taxon>
        <taxon>Neoptera</taxon>
        <taxon>Endopterygota</taxon>
        <taxon>Lepidoptera</taxon>
        <taxon>Glossata</taxon>
        <taxon>Ditrysia</taxon>
        <taxon>Pyraloidea</taxon>
        <taxon>Crambidae</taxon>
        <taxon>Crambinae</taxon>
        <taxon>Chilo</taxon>
    </lineage>
</organism>
<dbReference type="InterPro" id="IPR018114">
    <property type="entry name" value="TRYPSIN_HIS"/>
</dbReference>
<dbReference type="InterPro" id="IPR009003">
    <property type="entry name" value="Peptidase_S1_PA"/>
</dbReference>
<sequence length="336" mass="37716">MQMQAFACFHHNIYHYLFVFMITQSCLCQILEQPVPINESLLVPRVVNGRPAQLGDVPYQIGFKTLKSRVQHIYSTFCGGVIIAPSKLLSAAHCFEAKQSACFSKSVIISGKALTRKFAVAGTLLNDEKYRADSSSGSQWRRLKMVVYPAKYKFPKHDICVVITIKPFFFNGNVAPIPIASRFIDYKGTCLVSGYGRLSPAFSKQKLQSDKLMLADLDIIPTYYCSRRHNRNMRHFICTTNQVSDTAQGDSGGPLVCYKSGDPKDLGKGVVVGVVSGSRKHAGSFFTRVSSFYKYIMSNKADCISLTPYCLIFTTINYGFYLFCSCFIWLFFFSSQ</sequence>
<evidence type="ECO:0000256" key="4">
    <source>
        <dbReference type="ARBA" id="ARBA00022825"/>
    </source>
</evidence>
<evidence type="ECO:0000313" key="11">
    <source>
        <dbReference type="Proteomes" id="UP001153292"/>
    </source>
</evidence>
<keyword evidence="2 6" id="KW-0645">Protease</keyword>
<dbReference type="PROSITE" id="PS00135">
    <property type="entry name" value="TRYPSIN_SER"/>
    <property type="match status" value="1"/>
</dbReference>
<evidence type="ECO:0000256" key="5">
    <source>
        <dbReference type="ARBA" id="ARBA00023157"/>
    </source>
</evidence>
<comment type="similarity">
    <text evidence="1">Belongs to the peptidase S1 family.</text>
</comment>
<dbReference type="InterPro" id="IPR001254">
    <property type="entry name" value="Trypsin_dom"/>
</dbReference>
<name>A0ABN8EAT7_CHISP</name>
<gene>
    <name evidence="10" type="ORF">CHILSU_LOCUS2903</name>
</gene>
<feature type="chain" id="PRO_5045076022" description="Peptidase S1 domain-containing protein" evidence="8">
    <location>
        <begin position="29"/>
        <end position="336"/>
    </location>
</feature>
<dbReference type="PANTHER" id="PTHR24276:SF98">
    <property type="entry name" value="FI18310P1-RELATED"/>
    <property type="match status" value="1"/>
</dbReference>
<dbReference type="Pfam" id="PF00089">
    <property type="entry name" value="Trypsin"/>
    <property type="match status" value="1"/>
</dbReference>
<dbReference type="EMBL" id="OU963908">
    <property type="protein sequence ID" value="CAH0675490.1"/>
    <property type="molecule type" value="Genomic_DNA"/>
</dbReference>
<evidence type="ECO:0000313" key="10">
    <source>
        <dbReference type="EMBL" id="CAH0675490.1"/>
    </source>
</evidence>
<evidence type="ECO:0000256" key="3">
    <source>
        <dbReference type="ARBA" id="ARBA00022801"/>
    </source>
</evidence>
<keyword evidence="11" id="KW-1185">Reference proteome</keyword>
<dbReference type="PRINTS" id="PR00722">
    <property type="entry name" value="CHYMOTRYPSIN"/>
</dbReference>